<dbReference type="Pfam" id="PF02130">
    <property type="entry name" value="YbeY"/>
    <property type="match status" value="1"/>
</dbReference>
<evidence type="ECO:0000256" key="2">
    <source>
        <dbReference type="ARBA" id="ARBA00022517"/>
    </source>
</evidence>
<evidence type="ECO:0000313" key="9">
    <source>
        <dbReference type="EMBL" id="RJF37228.1"/>
    </source>
</evidence>
<sequence length="151" mass="17191">MTELDLQIACEFDNLPSFEQFQLWADKALSHYREDAELTIVISDEAQSQQLNNDYRGKDKPTNVLSFPFEAPPGIELPLVGDLIICPAIVLAESIEQEKTFHDHFAHMVIHGCLHLLGFDHIKDEDALEMESIEKQLLADLNIADPYRDDI</sequence>
<evidence type="ECO:0000256" key="7">
    <source>
        <dbReference type="ARBA" id="ARBA00022833"/>
    </source>
</evidence>
<dbReference type="GeneID" id="99505897"/>
<keyword evidence="8" id="KW-0698">rRNA processing</keyword>
<dbReference type="GO" id="GO:0006364">
    <property type="term" value="P:rRNA processing"/>
    <property type="evidence" value="ECO:0007669"/>
    <property type="project" value="UniProtKB-UniRule"/>
</dbReference>
<dbReference type="PROSITE" id="PS01306">
    <property type="entry name" value="UPF0054"/>
    <property type="match status" value="1"/>
</dbReference>
<dbReference type="EMBL" id="QYSE01000001">
    <property type="protein sequence ID" value="RJF37228.1"/>
    <property type="molecule type" value="Genomic_DNA"/>
</dbReference>
<feature type="binding site" evidence="8">
    <location>
        <position position="115"/>
    </location>
    <ligand>
        <name>Zn(2+)</name>
        <dbReference type="ChEBI" id="CHEBI:29105"/>
        <note>catalytic</note>
    </ligand>
</feature>
<evidence type="ECO:0000256" key="4">
    <source>
        <dbReference type="ARBA" id="ARBA00022723"/>
    </source>
</evidence>
<dbReference type="NCBIfam" id="TIGR00043">
    <property type="entry name" value="rRNA maturation RNase YbeY"/>
    <property type="match status" value="1"/>
</dbReference>
<comment type="subcellular location">
    <subcellularLocation>
        <location evidence="8">Cytoplasm</location>
    </subcellularLocation>
</comment>
<evidence type="ECO:0000256" key="3">
    <source>
        <dbReference type="ARBA" id="ARBA00022722"/>
    </source>
</evidence>
<dbReference type="PANTHER" id="PTHR46986">
    <property type="entry name" value="ENDORIBONUCLEASE YBEY, CHLOROPLASTIC"/>
    <property type="match status" value="1"/>
</dbReference>
<gene>
    <name evidence="8 9" type="primary">ybeY</name>
    <name evidence="9" type="ORF">D4741_03880</name>
</gene>
<dbReference type="Gene3D" id="3.40.390.30">
    <property type="entry name" value="Metalloproteases ('zincins'), catalytic domain"/>
    <property type="match status" value="1"/>
</dbReference>
<keyword evidence="4 8" id="KW-0479">Metal-binding</keyword>
<protein>
    <recommendedName>
        <fullName evidence="8">Endoribonuclease YbeY</fullName>
        <ecNumber evidence="8">3.1.-.-</ecNumber>
    </recommendedName>
</protein>
<dbReference type="InterPro" id="IPR023091">
    <property type="entry name" value="MetalPrtase_cat_dom_sf_prd"/>
</dbReference>
<proteinExistence type="inferred from homology"/>
<keyword evidence="5 8" id="KW-0255">Endonuclease</keyword>
<evidence type="ECO:0000256" key="1">
    <source>
        <dbReference type="ARBA" id="ARBA00010875"/>
    </source>
</evidence>
<comment type="similarity">
    <text evidence="1 8">Belongs to the endoribonuclease YbeY family.</text>
</comment>
<dbReference type="Proteomes" id="UP000265938">
    <property type="component" value="Unassembled WGS sequence"/>
</dbReference>
<dbReference type="EC" id="3.1.-.-" evidence="8"/>
<keyword evidence="8" id="KW-0963">Cytoplasm</keyword>
<feature type="binding site" evidence="8">
    <location>
        <position position="111"/>
    </location>
    <ligand>
        <name>Zn(2+)</name>
        <dbReference type="ChEBI" id="CHEBI:29105"/>
        <note>catalytic</note>
    </ligand>
</feature>
<dbReference type="SUPFAM" id="SSF55486">
    <property type="entry name" value="Metalloproteases ('zincins'), catalytic domain"/>
    <property type="match status" value="1"/>
</dbReference>
<name>A0A3A3F4X7_9GAMM</name>
<keyword evidence="6 8" id="KW-0378">Hydrolase</keyword>
<keyword evidence="3 8" id="KW-0540">Nuclease</keyword>
<dbReference type="GO" id="GO:0004222">
    <property type="term" value="F:metalloendopeptidase activity"/>
    <property type="evidence" value="ECO:0007669"/>
    <property type="project" value="InterPro"/>
</dbReference>
<dbReference type="AlphaFoldDB" id="A0A3A3F4X7"/>
<feature type="binding site" evidence="8">
    <location>
        <position position="121"/>
    </location>
    <ligand>
        <name>Zn(2+)</name>
        <dbReference type="ChEBI" id="CHEBI:29105"/>
        <note>catalytic</note>
    </ligand>
</feature>
<dbReference type="InterPro" id="IPR002036">
    <property type="entry name" value="YbeY"/>
</dbReference>
<comment type="cofactor">
    <cofactor evidence="8">
        <name>Zn(2+)</name>
        <dbReference type="ChEBI" id="CHEBI:29105"/>
    </cofactor>
    <text evidence="8">Binds 1 zinc ion.</text>
</comment>
<dbReference type="InterPro" id="IPR020549">
    <property type="entry name" value="YbeY_CS"/>
</dbReference>
<dbReference type="HAMAP" id="MF_00009">
    <property type="entry name" value="Endoribonucl_YbeY"/>
    <property type="match status" value="1"/>
</dbReference>
<evidence type="ECO:0000313" key="10">
    <source>
        <dbReference type="Proteomes" id="UP000265938"/>
    </source>
</evidence>
<keyword evidence="2 8" id="KW-0690">Ribosome biogenesis</keyword>
<dbReference type="GO" id="GO:0005737">
    <property type="term" value="C:cytoplasm"/>
    <property type="evidence" value="ECO:0007669"/>
    <property type="project" value="UniProtKB-SubCell"/>
</dbReference>
<comment type="function">
    <text evidence="8">Single strand-specific metallo-endoribonuclease involved in late-stage 70S ribosome quality control and in maturation of the 3' terminus of the 16S rRNA.</text>
</comment>
<dbReference type="GO" id="GO:0008270">
    <property type="term" value="F:zinc ion binding"/>
    <property type="evidence" value="ECO:0007669"/>
    <property type="project" value="UniProtKB-UniRule"/>
</dbReference>
<dbReference type="RefSeq" id="WP_036967379.1">
    <property type="nucleotide sequence ID" value="NZ_LRRU01000020.1"/>
</dbReference>
<accession>A0A3A3F4X7</accession>
<dbReference type="GO" id="GO:0004521">
    <property type="term" value="F:RNA endonuclease activity"/>
    <property type="evidence" value="ECO:0007669"/>
    <property type="project" value="UniProtKB-UniRule"/>
</dbReference>
<reference evidence="9 10" key="1">
    <citation type="submission" date="2018-09" db="EMBL/GenBank/DDBJ databases">
        <title>Identification of marine bacteria producing industrial enzymes.</title>
        <authorList>
            <person name="Cheng T.H."/>
            <person name="Saidin J."/>
            <person name="Muhd D.D."/>
            <person name="Isa M.N.M."/>
            <person name="Bakar M.F.A."/>
            <person name="Ismail N."/>
        </authorList>
    </citation>
    <scope>NUCLEOTIDE SEQUENCE [LARGE SCALE GENOMIC DNA]</scope>
    <source>
        <strain evidence="9 10">MNAD 1.6</strain>
    </source>
</reference>
<evidence type="ECO:0000256" key="6">
    <source>
        <dbReference type="ARBA" id="ARBA00022801"/>
    </source>
</evidence>
<organism evidence="9 10">
    <name type="scientific">Pseudoalteromonas gelatinilytica</name>
    <dbReference type="NCBI Taxonomy" id="1703256"/>
    <lineage>
        <taxon>Bacteria</taxon>
        <taxon>Pseudomonadati</taxon>
        <taxon>Pseudomonadota</taxon>
        <taxon>Gammaproteobacteria</taxon>
        <taxon>Alteromonadales</taxon>
        <taxon>Pseudoalteromonadaceae</taxon>
        <taxon>Pseudoalteromonas</taxon>
    </lineage>
</organism>
<evidence type="ECO:0000256" key="5">
    <source>
        <dbReference type="ARBA" id="ARBA00022759"/>
    </source>
</evidence>
<evidence type="ECO:0000256" key="8">
    <source>
        <dbReference type="HAMAP-Rule" id="MF_00009"/>
    </source>
</evidence>
<dbReference type="PANTHER" id="PTHR46986:SF1">
    <property type="entry name" value="ENDORIBONUCLEASE YBEY, CHLOROPLASTIC"/>
    <property type="match status" value="1"/>
</dbReference>
<keyword evidence="7 8" id="KW-0862">Zinc</keyword>
<comment type="caution">
    <text evidence="9">The sequence shown here is derived from an EMBL/GenBank/DDBJ whole genome shotgun (WGS) entry which is preliminary data.</text>
</comment>